<dbReference type="RefSeq" id="WP_246512089.1">
    <property type="nucleotide sequence ID" value="NZ_AP024601.1"/>
</dbReference>
<accession>A0A8D5ZPJ0</accession>
<evidence type="ECO:0000313" key="2">
    <source>
        <dbReference type="Proteomes" id="UP000677436"/>
    </source>
</evidence>
<dbReference type="Proteomes" id="UP000677436">
    <property type="component" value="Chromosome"/>
</dbReference>
<reference evidence="1" key="1">
    <citation type="journal article" date="2013" name="Int. J. Syst. Evol. Microbiol.">
        <title>Polycladomyces abyssicola gen. nov., sp. nov., a thermophilic filamentous bacterium isolated from hemipelagic sediment.</title>
        <authorList>
            <person name="Tsubouchi T."/>
            <person name="Shimane Y."/>
            <person name="Mori K."/>
            <person name="Usui K."/>
            <person name="Hiraki T."/>
            <person name="Tame A."/>
            <person name="Uematsu K."/>
            <person name="Maruyama T."/>
            <person name="Hatada Y."/>
        </authorList>
    </citation>
    <scope>NUCLEOTIDE SEQUENCE</scope>
    <source>
        <strain evidence="1">JIR-001</strain>
    </source>
</reference>
<organism evidence="1 2">
    <name type="scientific">Polycladomyces abyssicola</name>
    <dbReference type="NCBI Taxonomy" id="1125966"/>
    <lineage>
        <taxon>Bacteria</taxon>
        <taxon>Bacillati</taxon>
        <taxon>Bacillota</taxon>
        <taxon>Bacilli</taxon>
        <taxon>Bacillales</taxon>
        <taxon>Thermoactinomycetaceae</taxon>
        <taxon>Polycladomyces</taxon>
    </lineage>
</organism>
<name>A0A8D5ZPJ0_9BACL</name>
<keyword evidence="2" id="KW-1185">Reference proteome</keyword>
<dbReference type="InterPro" id="IPR019618">
    <property type="entry name" value="Spore_germination_GerPA"/>
</dbReference>
<reference evidence="1" key="2">
    <citation type="journal article" date="2021" name="Microbiol. Resour. Announc.">
        <title>Complete Genome Sequence of Polycladomyces abyssicola JIR-001T, Isolated from Hemipelagic Sediment in Deep Seawater.</title>
        <authorList>
            <person name="Tsubouchi T."/>
            <person name="Kaneko Y."/>
        </authorList>
    </citation>
    <scope>NUCLEOTIDE SEQUENCE</scope>
    <source>
        <strain evidence="1">JIR-001</strain>
    </source>
</reference>
<gene>
    <name evidence="1" type="ORF">JIR001_21810</name>
</gene>
<dbReference type="Pfam" id="PF10676">
    <property type="entry name" value="gerPA"/>
    <property type="match status" value="1"/>
</dbReference>
<protein>
    <submittedName>
        <fullName evidence="1">Uncharacterized protein</fullName>
    </submittedName>
</protein>
<proteinExistence type="predicted"/>
<dbReference type="EMBL" id="AP024601">
    <property type="protein sequence ID" value="BCU82398.1"/>
    <property type="molecule type" value="Genomic_DNA"/>
</dbReference>
<dbReference type="KEGG" id="pabs:JIR001_21810"/>
<evidence type="ECO:0000313" key="1">
    <source>
        <dbReference type="EMBL" id="BCU82398.1"/>
    </source>
</evidence>
<dbReference type="AlphaFoldDB" id="A0A8D5ZPJ0"/>
<sequence length="94" mass="9997">MKGRDVRPTSRAMPFRLGEANGLPTANQIFHAKIGKVDSTATINWGDTMNVSPSSNVKDIGGSFPIGDFSLNITGSPNQAIDPDIIDQAGEVRI</sequence>